<dbReference type="EMBL" id="BARV01005024">
    <property type="protein sequence ID" value="GAI10201.1"/>
    <property type="molecule type" value="Genomic_DNA"/>
</dbReference>
<feature type="non-terminal residue" evidence="2">
    <location>
        <position position="1"/>
    </location>
</feature>
<dbReference type="InterPro" id="IPR001509">
    <property type="entry name" value="Epimerase_deHydtase"/>
</dbReference>
<protein>
    <recommendedName>
        <fullName evidence="1">NAD-dependent epimerase/dehydratase domain-containing protein</fullName>
    </recommendedName>
</protein>
<evidence type="ECO:0000313" key="2">
    <source>
        <dbReference type="EMBL" id="GAI10201.1"/>
    </source>
</evidence>
<comment type="caution">
    <text evidence="2">The sequence shown here is derived from an EMBL/GenBank/DDBJ whole genome shotgun (WGS) entry which is preliminary data.</text>
</comment>
<dbReference type="Pfam" id="PF01370">
    <property type="entry name" value="Epimerase"/>
    <property type="match status" value="1"/>
</dbReference>
<dbReference type="Gene3D" id="3.40.50.720">
    <property type="entry name" value="NAD(P)-binding Rossmann-like Domain"/>
    <property type="match status" value="1"/>
</dbReference>
<name>X1LWL8_9ZZZZ</name>
<dbReference type="InterPro" id="IPR050177">
    <property type="entry name" value="Lipid_A_modif_metabolic_enz"/>
</dbReference>
<organism evidence="2">
    <name type="scientific">marine sediment metagenome</name>
    <dbReference type="NCBI Taxonomy" id="412755"/>
    <lineage>
        <taxon>unclassified sequences</taxon>
        <taxon>metagenomes</taxon>
        <taxon>ecological metagenomes</taxon>
    </lineage>
</organism>
<dbReference type="SUPFAM" id="SSF51735">
    <property type="entry name" value="NAD(P)-binding Rossmann-fold domains"/>
    <property type="match status" value="1"/>
</dbReference>
<feature type="domain" description="NAD-dependent epimerase/dehydratase" evidence="1">
    <location>
        <begin position="1"/>
        <end position="89"/>
    </location>
</feature>
<dbReference type="PANTHER" id="PTHR43245:SF13">
    <property type="entry name" value="UDP-D-APIOSE_UDP-D-XYLOSE SYNTHASE 2"/>
    <property type="match status" value="1"/>
</dbReference>
<gene>
    <name evidence="2" type="ORF">S06H3_10713</name>
</gene>
<sequence>NPISPYALQKLVGEQFAKLFTQLYKIPIISLRYFNVYGPRADPDSEYSLVIGKFLKQRNQGKPLTIFGDGEQTRGFCYVDDVIEANIKISCSLT</sequence>
<dbReference type="InterPro" id="IPR036291">
    <property type="entry name" value="NAD(P)-bd_dom_sf"/>
</dbReference>
<dbReference type="PANTHER" id="PTHR43245">
    <property type="entry name" value="BIFUNCTIONAL POLYMYXIN RESISTANCE PROTEIN ARNA"/>
    <property type="match status" value="1"/>
</dbReference>
<accession>X1LWL8</accession>
<evidence type="ECO:0000259" key="1">
    <source>
        <dbReference type="Pfam" id="PF01370"/>
    </source>
</evidence>
<dbReference type="AlphaFoldDB" id="X1LWL8"/>
<reference evidence="2" key="1">
    <citation type="journal article" date="2014" name="Front. Microbiol.">
        <title>High frequency of phylogenetically diverse reductive dehalogenase-homologous genes in deep subseafloor sedimentary metagenomes.</title>
        <authorList>
            <person name="Kawai M."/>
            <person name="Futagami T."/>
            <person name="Toyoda A."/>
            <person name="Takaki Y."/>
            <person name="Nishi S."/>
            <person name="Hori S."/>
            <person name="Arai W."/>
            <person name="Tsubouchi T."/>
            <person name="Morono Y."/>
            <person name="Uchiyama I."/>
            <person name="Ito T."/>
            <person name="Fujiyama A."/>
            <person name="Inagaki F."/>
            <person name="Takami H."/>
        </authorList>
    </citation>
    <scope>NUCLEOTIDE SEQUENCE</scope>
    <source>
        <strain evidence="2">Expedition CK06-06</strain>
    </source>
</reference>
<proteinExistence type="predicted"/>